<dbReference type="PROSITE" id="PS51022">
    <property type="entry name" value="L27"/>
    <property type="match status" value="1"/>
</dbReference>
<keyword evidence="5" id="KW-0597">Phosphoprotein</keyword>
<proteinExistence type="predicted"/>
<evidence type="ECO:0000313" key="11">
    <source>
        <dbReference type="Proteomes" id="UP000694888"/>
    </source>
</evidence>
<evidence type="ECO:0000256" key="8">
    <source>
        <dbReference type="ARBA" id="ARBA00023136"/>
    </source>
</evidence>
<evidence type="ECO:0000256" key="1">
    <source>
        <dbReference type="ARBA" id="ARBA00004221"/>
    </source>
</evidence>
<name>A0ABM0JZR0_APLCA</name>
<dbReference type="Proteomes" id="UP000694888">
    <property type="component" value="Unplaced"/>
</dbReference>
<organism evidence="11 12">
    <name type="scientific">Aplysia californica</name>
    <name type="common">California sea hare</name>
    <dbReference type="NCBI Taxonomy" id="6500"/>
    <lineage>
        <taxon>Eukaryota</taxon>
        <taxon>Metazoa</taxon>
        <taxon>Spiralia</taxon>
        <taxon>Lophotrochozoa</taxon>
        <taxon>Mollusca</taxon>
        <taxon>Gastropoda</taxon>
        <taxon>Heterobranchia</taxon>
        <taxon>Euthyneura</taxon>
        <taxon>Tectipleura</taxon>
        <taxon>Aplysiida</taxon>
        <taxon>Aplysioidea</taxon>
        <taxon>Aplysiidae</taxon>
        <taxon>Aplysia</taxon>
    </lineage>
</organism>
<dbReference type="PANTHER" id="PTHR19964">
    <property type="entry name" value="MULTIPLE PDZ DOMAIN PROTEIN"/>
    <property type="match status" value="1"/>
</dbReference>
<feature type="domain" description="PDZ" evidence="9">
    <location>
        <begin position="143"/>
        <end position="229"/>
    </location>
</feature>
<evidence type="ECO:0000313" key="12">
    <source>
        <dbReference type="RefSeq" id="XP_005105353.3"/>
    </source>
</evidence>
<dbReference type="InterPro" id="IPR051342">
    <property type="entry name" value="PDZ_scaffold"/>
</dbReference>
<dbReference type="Gene3D" id="2.30.42.10">
    <property type="match status" value="1"/>
</dbReference>
<keyword evidence="4" id="KW-1003">Cell membrane</keyword>
<keyword evidence="3" id="KW-0796">Tight junction</keyword>
<evidence type="ECO:0000259" key="9">
    <source>
        <dbReference type="PROSITE" id="PS50106"/>
    </source>
</evidence>
<dbReference type="GeneID" id="101862369"/>
<protein>
    <submittedName>
        <fullName evidence="12">Multiple PDZ domain protein</fullName>
    </submittedName>
</protein>
<reference evidence="12" key="1">
    <citation type="submission" date="2025-08" db="UniProtKB">
        <authorList>
            <consortium name="RefSeq"/>
        </authorList>
    </citation>
    <scope>IDENTIFICATION</scope>
</reference>
<sequence length="252" mass="27353">MSGKMSLVNDSETAAEYVEVLQRKLWTRGDHSQDDELSSIIYMLDSPLFKQLLTLQESLQELKHVSQTQPLSEESFDITASGELILNDEAANGFTPEHVADSSTLKLRGEPFDPAVTDTLDYGQQSELDVAVEKVASGRPVHEVQLFKPESQSLGFSVVGVTKPDNEGQLGIYVQDIQPGGIAAQDGQLREGDQLVAINGQPLDISHHEAIRLLQGARGTVHLLVARPLPASDTIQAEEAVSTAATPRTTEE</sequence>
<dbReference type="Pfam" id="PF00595">
    <property type="entry name" value="PDZ"/>
    <property type="match status" value="1"/>
</dbReference>
<evidence type="ECO:0000256" key="6">
    <source>
        <dbReference type="ARBA" id="ARBA00022737"/>
    </source>
</evidence>
<dbReference type="InterPro" id="IPR001478">
    <property type="entry name" value="PDZ"/>
</dbReference>
<dbReference type="PANTHER" id="PTHR19964:SF92">
    <property type="entry name" value="PATJ HOMOLOG"/>
    <property type="match status" value="1"/>
</dbReference>
<keyword evidence="7" id="KW-0965">Cell junction</keyword>
<keyword evidence="11" id="KW-1185">Reference proteome</keyword>
<feature type="non-terminal residue" evidence="12">
    <location>
        <position position="252"/>
    </location>
</feature>
<evidence type="ECO:0000256" key="4">
    <source>
        <dbReference type="ARBA" id="ARBA00022475"/>
    </source>
</evidence>
<dbReference type="PROSITE" id="PS50106">
    <property type="entry name" value="PDZ"/>
    <property type="match status" value="1"/>
</dbReference>
<comment type="subcellular location">
    <subcellularLocation>
        <location evidence="1">Apical cell membrane</location>
    </subcellularLocation>
    <subcellularLocation>
        <location evidence="2">Cell junction</location>
        <location evidence="2">Tight junction</location>
    </subcellularLocation>
</comment>
<evidence type="ECO:0000256" key="2">
    <source>
        <dbReference type="ARBA" id="ARBA00004435"/>
    </source>
</evidence>
<dbReference type="InterPro" id="IPR015132">
    <property type="entry name" value="L27_2"/>
</dbReference>
<gene>
    <name evidence="12" type="primary">LOC101862369</name>
</gene>
<accession>A0ABM0JZR0</accession>
<dbReference type="RefSeq" id="XP_005105353.3">
    <property type="nucleotide sequence ID" value="XM_005105296.3"/>
</dbReference>
<dbReference type="SMART" id="SM00228">
    <property type="entry name" value="PDZ"/>
    <property type="match status" value="1"/>
</dbReference>
<keyword evidence="6" id="KW-0677">Repeat</keyword>
<evidence type="ECO:0000256" key="5">
    <source>
        <dbReference type="ARBA" id="ARBA00022553"/>
    </source>
</evidence>
<evidence type="ECO:0000256" key="7">
    <source>
        <dbReference type="ARBA" id="ARBA00022949"/>
    </source>
</evidence>
<dbReference type="InterPro" id="IPR036034">
    <property type="entry name" value="PDZ_sf"/>
</dbReference>
<dbReference type="InterPro" id="IPR004172">
    <property type="entry name" value="L27_dom"/>
</dbReference>
<dbReference type="SUPFAM" id="SSF50156">
    <property type="entry name" value="PDZ domain-like"/>
    <property type="match status" value="1"/>
</dbReference>
<feature type="domain" description="L27" evidence="10">
    <location>
        <begin position="7"/>
        <end position="67"/>
    </location>
</feature>
<dbReference type="InterPro" id="IPR036892">
    <property type="entry name" value="L27_dom_sf"/>
</dbReference>
<dbReference type="Gene3D" id="1.10.287.650">
    <property type="entry name" value="L27 domain"/>
    <property type="match status" value="1"/>
</dbReference>
<evidence type="ECO:0000259" key="10">
    <source>
        <dbReference type="PROSITE" id="PS51022"/>
    </source>
</evidence>
<evidence type="ECO:0000256" key="3">
    <source>
        <dbReference type="ARBA" id="ARBA00022427"/>
    </source>
</evidence>
<keyword evidence="8" id="KW-0472">Membrane</keyword>
<dbReference type="Pfam" id="PF09045">
    <property type="entry name" value="L27_2"/>
    <property type="match status" value="1"/>
</dbReference>
<dbReference type="SUPFAM" id="SSF101288">
    <property type="entry name" value="L27 domain"/>
    <property type="match status" value="1"/>
</dbReference>